<name>A0A6I9MUD7_9TELE</name>
<protein>
    <submittedName>
        <fullName evidence="2">Ubiquitin carboxyl-terminal hydrolase 32-like</fullName>
    </submittedName>
</protein>
<dbReference type="KEGG" id="ncc:104941995"/>
<dbReference type="RefSeq" id="XP_010765481.1">
    <property type="nucleotide sequence ID" value="XM_010767179.1"/>
</dbReference>
<organism evidence="1 2">
    <name type="scientific">Notothenia coriiceps</name>
    <name type="common">black rockcod</name>
    <dbReference type="NCBI Taxonomy" id="8208"/>
    <lineage>
        <taxon>Eukaryota</taxon>
        <taxon>Metazoa</taxon>
        <taxon>Chordata</taxon>
        <taxon>Craniata</taxon>
        <taxon>Vertebrata</taxon>
        <taxon>Euteleostomi</taxon>
        <taxon>Actinopterygii</taxon>
        <taxon>Neopterygii</taxon>
        <taxon>Teleostei</taxon>
        <taxon>Neoteleostei</taxon>
        <taxon>Acanthomorphata</taxon>
        <taxon>Eupercaria</taxon>
        <taxon>Perciformes</taxon>
        <taxon>Notothenioidei</taxon>
        <taxon>Nototheniidae</taxon>
        <taxon>Notothenia</taxon>
    </lineage>
</organism>
<reference evidence="2" key="1">
    <citation type="submission" date="2025-08" db="UniProtKB">
        <authorList>
            <consortium name="RefSeq"/>
        </authorList>
    </citation>
    <scope>IDENTIFICATION</scope>
    <source>
        <tissue evidence="2">Muscle</tissue>
    </source>
</reference>
<dbReference type="AlphaFoldDB" id="A0A6I9MUD7"/>
<dbReference type="GeneID" id="104941995"/>
<accession>A0A6I9MUD7</accession>
<dbReference type="Gene3D" id="3.30.2230.10">
    <property type="entry name" value="DUSP-like"/>
    <property type="match status" value="1"/>
</dbReference>
<sequence length="163" mass="19020">MVTFSRSAPWYTGELRRMKTAGRVNSLGDGPYAYAALCLLLHAKIFCLPLQELHSSVSDIVEDILKMHDTTKLGHLTLEDYQIWSVKSAMANEFLNLLFQVCHIVLGLRPGSPEEEGQIIRGWLERESRHGLQQSQNWFLISMLWWQQWKDYVKYVSQFWMTL</sequence>
<keyword evidence="1" id="KW-1185">Reference proteome</keyword>
<evidence type="ECO:0000313" key="2">
    <source>
        <dbReference type="RefSeq" id="XP_010765481.1"/>
    </source>
</evidence>
<dbReference type="Proteomes" id="UP000504611">
    <property type="component" value="Unplaced"/>
</dbReference>
<evidence type="ECO:0000313" key="1">
    <source>
        <dbReference type="Proteomes" id="UP000504611"/>
    </source>
</evidence>
<dbReference type="InterPro" id="IPR035927">
    <property type="entry name" value="DUSP-like_sf"/>
</dbReference>
<dbReference type="OrthoDB" id="265776at2759"/>
<proteinExistence type="predicted"/>
<dbReference type="SUPFAM" id="SSF143791">
    <property type="entry name" value="DUSP-like"/>
    <property type="match status" value="1"/>
</dbReference>
<gene>
    <name evidence="2" type="primary">LOC104941995</name>
</gene>